<protein>
    <recommendedName>
        <fullName evidence="4">Phage protein</fullName>
    </recommendedName>
</protein>
<evidence type="ECO:0000313" key="2">
    <source>
        <dbReference type="EMBL" id="SFV40192.1"/>
    </source>
</evidence>
<gene>
    <name evidence="1" type="ORF">K8V00_05515</name>
    <name evidence="2" type="ORF">LAC1533_0772</name>
</gene>
<dbReference type="KEGG" id="laca:LAC1533_0772"/>
<reference evidence="2" key="2">
    <citation type="submission" date="2016-11" db="EMBL/GenBank/DDBJ databases">
        <authorList>
            <person name="Jaros S."/>
            <person name="Januszkiewicz K."/>
            <person name="Wedrychowicz H."/>
        </authorList>
    </citation>
    <scope>NUCLEOTIDE SEQUENCE [LARGE SCALE GENOMIC DNA]</scope>
    <source>
        <strain evidence="2">ACA-DC 1533</strain>
    </source>
</reference>
<organism evidence="2 3">
    <name type="scientific">Ligilactobacillus acidipiscis</name>
    <dbReference type="NCBI Taxonomy" id="89059"/>
    <lineage>
        <taxon>Bacteria</taxon>
        <taxon>Bacillati</taxon>
        <taxon>Bacillota</taxon>
        <taxon>Bacilli</taxon>
        <taxon>Lactobacillales</taxon>
        <taxon>Lactobacillaceae</taxon>
        <taxon>Ligilactobacillus</taxon>
    </lineage>
</organism>
<dbReference type="Proteomes" id="UP000707535">
    <property type="component" value="Unassembled WGS sequence"/>
</dbReference>
<reference evidence="1" key="4">
    <citation type="submission" date="2021-09" db="EMBL/GenBank/DDBJ databases">
        <authorList>
            <person name="Gilroy R."/>
        </authorList>
    </citation>
    <scope>NUCLEOTIDE SEQUENCE</scope>
    <source>
        <strain evidence="1">CHK174-6876</strain>
    </source>
</reference>
<evidence type="ECO:0000313" key="1">
    <source>
        <dbReference type="EMBL" id="HJE97061.1"/>
    </source>
</evidence>
<reference evidence="1" key="3">
    <citation type="journal article" date="2021" name="PeerJ">
        <title>Extensive microbial diversity within the chicken gut microbiome revealed by metagenomics and culture.</title>
        <authorList>
            <person name="Gilroy R."/>
            <person name="Ravi A."/>
            <person name="Getino M."/>
            <person name="Pursley I."/>
            <person name="Horton D.L."/>
            <person name="Alikhan N.F."/>
            <person name="Baker D."/>
            <person name="Gharbi K."/>
            <person name="Hall N."/>
            <person name="Watson M."/>
            <person name="Adriaenssens E.M."/>
            <person name="Foster-Nyarko E."/>
            <person name="Jarju S."/>
            <person name="Secka A."/>
            <person name="Antonio M."/>
            <person name="Oren A."/>
            <person name="Chaudhuri R.R."/>
            <person name="La Ragione R."/>
            <person name="Hildebrand F."/>
            <person name="Pallen M.J."/>
        </authorList>
    </citation>
    <scope>NUCLEOTIDE SEQUENCE</scope>
    <source>
        <strain evidence="1">CHK174-6876</strain>
    </source>
</reference>
<reference evidence="3" key="1">
    <citation type="submission" date="2016-11" db="EMBL/GenBank/DDBJ databases">
        <authorList>
            <person name="Papadimitriou K."/>
        </authorList>
    </citation>
    <scope>NUCLEOTIDE SEQUENCE [LARGE SCALE GENOMIC DNA]</scope>
    <source>
        <strain evidence="3">ACA-DC 1533</strain>
    </source>
</reference>
<dbReference type="EMBL" id="LT630287">
    <property type="protein sequence ID" value="SFV40192.1"/>
    <property type="molecule type" value="Genomic_DNA"/>
</dbReference>
<dbReference type="RefSeq" id="WP_010499636.1">
    <property type="nucleotide sequence ID" value="NZ_CP113926.1"/>
</dbReference>
<dbReference type="Proteomes" id="UP000190935">
    <property type="component" value="Chromosome I"/>
</dbReference>
<name>A0A1K1KMT0_9LACO</name>
<proteinExistence type="predicted"/>
<dbReference type="GeneID" id="95348841"/>
<dbReference type="AlphaFoldDB" id="A0A1K1KMT0"/>
<evidence type="ECO:0000313" key="3">
    <source>
        <dbReference type="Proteomes" id="UP000190935"/>
    </source>
</evidence>
<dbReference type="OrthoDB" id="2316787at2"/>
<evidence type="ECO:0008006" key="4">
    <source>
        <dbReference type="Google" id="ProtNLM"/>
    </source>
</evidence>
<sequence>MFRTQINSNAPIVKGSGKMMVELPFIPHAGDNLMLGDSQALWQVVKVTYIIHDEFHPKRDFVDLVVEVVLSED</sequence>
<accession>A0A1K1KMT0</accession>
<dbReference type="EMBL" id="DYXG01000053">
    <property type="protein sequence ID" value="HJE97061.1"/>
    <property type="molecule type" value="Genomic_DNA"/>
</dbReference>